<sequence length="234" mass="26046">MCNIVSQVLLTMHRIMKAVPRMFSRLVSLVIIVSVLAGGQKKNASPYSFSKSLDLTIASISGSLLLGSILIDYSPMSAENISALSPKNISSYDSKAINNWDLNSIKMSDILLYSSIAVPGLLLVDEKVRDDYYHFSLLWAESIFLTLGITNLTKVLAQRPRPYLYGDKAPAEYKQKKDNRKSFFSGHTSISAASYFLLASMYDDYNPDSKLSPYLWASAFLTPALTAYYRYDAG</sequence>
<feature type="transmembrane region" description="Helical" evidence="1">
    <location>
        <begin position="22"/>
        <end position="40"/>
    </location>
</feature>
<name>A0A382Q8L5_9ZZZZ</name>
<dbReference type="EMBL" id="UINC01112764">
    <property type="protein sequence ID" value="SVC81934.1"/>
    <property type="molecule type" value="Genomic_DNA"/>
</dbReference>
<feature type="transmembrane region" description="Helical" evidence="1">
    <location>
        <begin position="183"/>
        <end position="202"/>
    </location>
</feature>
<dbReference type="AlphaFoldDB" id="A0A382Q8L5"/>
<feature type="transmembrane region" description="Helical" evidence="1">
    <location>
        <begin position="52"/>
        <end position="71"/>
    </location>
</feature>
<evidence type="ECO:0000259" key="2">
    <source>
        <dbReference type="Pfam" id="PF01569"/>
    </source>
</evidence>
<feature type="domain" description="Phosphatidic acid phosphatase type 2/haloperoxidase" evidence="2">
    <location>
        <begin position="140"/>
        <end position="228"/>
    </location>
</feature>
<organism evidence="3">
    <name type="scientific">marine metagenome</name>
    <dbReference type="NCBI Taxonomy" id="408172"/>
    <lineage>
        <taxon>unclassified sequences</taxon>
        <taxon>metagenomes</taxon>
        <taxon>ecological metagenomes</taxon>
    </lineage>
</organism>
<keyword evidence="1" id="KW-0472">Membrane</keyword>
<feature type="transmembrane region" description="Helical" evidence="1">
    <location>
        <begin position="214"/>
        <end position="231"/>
    </location>
</feature>
<evidence type="ECO:0000256" key="1">
    <source>
        <dbReference type="SAM" id="Phobius"/>
    </source>
</evidence>
<dbReference type="InterPro" id="IPR000326">
    <property type="entry name" value="PAP2/HPO"/>
</dbReference>
<dbReference type="SUPFAM" id="SSF48317">
    <property type="entry name" value="Acid phosphatase/Vanadium-dependent haloperoxidase"/>
    <property type="match status" value="1"/>
</dbReference>
<dbReference type="Gene3D" id="1.20.144.10">
    <property type="entry name" value="Phosphatidic acid phosphatase type 2/haloperoxidase"/>
    <property type="match status" value="1"/>
</dbReference>
<keyword evidence="1" id="KW-1133">Transmembrane helix</keyword>
<accession>A0A382Q8L5</accession>
<evidence type="ECO:0000313" key="3">
    <source>
        <dbReference type="EMBL" id="SVC81934.1"/>
    </source>
</evidence>
<feature type="non-terminal residue" evidence="3">
    <location>
        <position position="234"/>
    </location>
</feature>
<dbReference type="CDD" id="cd01610">
    <property type="entry name" value="PAP2_like"/>
    <property type="match status" value="1"/>
</dbReference>
<gene>
    <name evidence="3" type="ORF">METZ01_LOCUS334788</name>
</gene>
<keyword evidence="1" id="KW-0812">Transmembrane</keyword>
<reference evidence="3" key="1">
    <citation type="submission" date="2018-05" db="EMBL/GenBank/DDBJ databases">
        <authorList>
            <person name="Lanie J.A."/>
            <person name="Ng W.-L."/>
            <person name="Kazmierczak K.M."/>
            <person name="Andrzejewski T.M."/>
            <person name="Davidsen T.M."/>
            <person name="Wayne K.J."/>
            <person name="Tettelin H."/>
            <person name="Glass J.I."/>
            <person name="Rusch D."/>
            <person name="Podicherti R."/>
            <person name="Tsui H.-C.T."/>
            <person name="Winkler M.E."/>
        </authorList>
    </citation>
    <scope>NUCLEOTIDE SEQUENCE</scope>
</reference>
<proteinExistence type="predicted"/>
<dbReference type="Pfam" id="PF01569">
    <property type="entry name" value="PAP2"/>
    <property type="match status" value="1"/>
</dbReference>
<dbReference type="InterPro" id="IPR036938">
    <property type="entry name" value="PAP2/HPO_sf"/>
</dbReference>
<protein>
    <recommendedName>
        <fullName evidence="2">Phosphatidic acid phosphatase type 2/haloperoxidase domain-containing protein</fullName>
    </recommendedName>
</protein>